<organism evidence="10 11">
    <name type="scientific">Acetobacter sicerae</name>
    <dbReference type="NCBI Taxonomy" id="85325"/>
    <lineage>
        <taxon>Bacteria</taxon>
        <taxon>Pseudomonadati</taxon>
        <taxon>Pseudomonadota</taxon>
        <taxon>Alphaproteobacteria</taxon>
        <taxon>Acetobacterales</taxon>
        <taxon>Acetobacteraceae</taxon>
        <taxon>Acetobacter</taxon>
    </lineage>
</organism>
<evidence type="ECO:0000256" key="8">
    <source>
        <dbReference type="ARBA" id="ARBA00023136"/>
    </source>
</evidence>
<proteinExistence type="inferred from homology"/>
<protein>
    <recommendedName>
        <fullName evidence="9">Cobalamin biosynthesis protein CobD</fullName>
    </recommendedName>
</protein>
<comment type="caution">
    <text evidence="10">The sequence shown here is derived from an EMBL/GenBank/DDBJ whole genome shotgun (WGS) entry which is preliminary data.</text>
</comment>
<keyword evidence="5 9" id="KW-0169">Cobalamin biosynthesis</keyword>
<dbReference type="PANTHER" id="PTHR34308:SF1">
    <property type="entry name" value="COBALAMIN BIOSYNTHESIS PROTEIN CBIB"/>
    <property type="match status" value="1"/>
</dbReference>
<evidence type="ECO:0000256" key="5">
    <source>
        <dbReference type="ARBA" id="ARBA00022573"/>
    </source>
</evidence>
<dbReference type="Proteomes" id="UP001521074">
    <property type="component" value="Unassembled WGS sequence"/>
</dbReference>
<evidence type="ECO:0000256" key="3">
    <source>
        <dbReference type="ARBA" id="ARBA00006263"/>
    </source>
</evidence>
<comment type="function">
    <text evidence="9">Converts cobyric acid to cobinamide by the addition of aminopropanol on the F carboxylic group.</text>
</comment>
<evidence type="ECO:0000256" key="6">
    <source>
        <dbReference type="ARBA" id="ARBA00022692"/>
    </source>
</evidence>
<evidence type="ECO:0000256" key="2">
    <source>
        <dbReference type="ARBA" id="ARBA00004953"/>
    </source>
</evidence>
<dbReference type="EMBL" id="JAJSOJ010000050">
    <property type="protein sequence ID" value="MCE0744888.1"/>
    <property type="molecule type" value="Genomic_DNA"/>
</dbReference>
<dbReference type="HAMAP" id="MF_00024">
    <property type="entry name" value="CobD_CbiB"/>
    <property type="match status" value="1"/>
</dbReference>
<keyword evidence="8 9" id="KW-0472">Membrane</keyword>
<keyword evidence="4 9" id="KW-1003">Cell membrane</keyword>
<evidence type="ECO:0000256" key="9">
    <source>
        <dbReference type="HAMAP-Rule" id="MF_00024"/>
    </source>
</evidence>
<dbReference type="PANTHER" id="PTHR34308">
    <property type="entry name" value="COBALAMIN BIOSYNTHESIS PROTEIN CBIB"/>
    <property type="match status" value="1"/>
</dbReference>
<accession>A0ABS8VXQ5</accession>
<evidence type="ECO:0000256" key="4">
    <source>
        <dbReference type="ARBA" id="ARBA00022475"/>
    </source>
</evidence>
<reference evidence="10 11" key="1">
    <citation type="submission" date="2021-12" db="EMBL/GenBank/DDBJ databases">
        <title>Genome sequence of Acetobacter sicerae DmPark20a_162.</title>
        <authorList>
            <person name="Chaston J.M."/>
        </authorList>
    </citation>
    <scope>NUCLEOTIDE SEQUENCE [LARGE SCALE GENOMIC DNA]</scope>
    <source>
        <strain evidence="10 11">DmPark20a_162</strain>
    </source>
</reference>
<evidence type="ECO:0000313" key="10">
    <source>
        <dbReference type="EMBL" id="MCE0744888.1"/>
    </source>
</evidence>
<comment type="similarity">
    <text evidence="3 9">Belongs to the CobD/CbiB family.</text>
</comment>
<name>A0ABS8VXQ5_9PROT</name>
<comment type="pathway">
    <text evidence="2 9">Cofactor biosynthesis; adenosylcobalamin biosynthesis.</text>
</comment>
<keyword evidence="7 9" id="KW-1133">Transmembrane helix</keyword>
<keyword evidence="6 9" id="KW-0812">Transmembrane</keyword>
<gene>
    <name evidence="10" type="primary">cbiB</name>
    <name evidence="9" type="synonym">cobD</name>
    <name evidence="10" type="ORF">LWC05_13470</name>
</gene>
<dbReference type="NCBIfam" id="TIGR00380">
    <property type="entry name" value="cobal_cbiB"/>
    <property type="match status" value="1"/>
</dbReference>
<evidence type="ECO:0000256" key="7">
    <source>
        <dbReference type="ARBA" id="ARBA00022989"/>
    </source>
</evidence>
<keyword evidence="11" id="KW-1185">Reference proteome</keyword>
<comment type="subcellular location">
    <subcellularLocation>
        <location evidence="1 9">Cell membrane</location>
        <topology evidence="1 9">Multi-pass membrane protein</topology>
    </subcellularLocation>
</comment>
<evidence type="ECO:0000313" key="11">
    <source>
        <dbReference type="Proteomes" id="UP001521074"/>
    </source>
</evidence>
<dbReference type="RefSeq" id="WP_232878647.1">
    <property type="nucleotide sequence ID" value="NZ_JAJSOJ010000050.1"/>
</dbReference>
<evidence type="ECO:0000256" key="1">
    <source>
        <dbReference type="ARBA" id="ARBA00004651"/>
    </source>
</evidence>
<sequence>MPFFPLTAFVATLTEGLFGYPKRLYSAIRHPVMWQGALISMLERRLNRPTFSRRKRIATGALATGILTEVPVGLATLVARSLRHSPIACGLLASSCLAQRSLHEHVEAVAQALEDRGLSEGRQAVSMIVGRDTSALDEAAICRATIETLAENFSDGIVAPAFWCALGGLPGAVFYKAVNTADSMIGHRNERYEAFGKTAARLDDLINLPASRLSAFWIIAAAFFTGQDWKTAFRTIRRDARHHRSPNAGWPEAAMAGALGLSIGGPRLYNGTLANVRWIGEGRQEATPADIRRALELYRAACVVQSGALLALSFHLHWHRKNKSLNQKLH</sequence>
<dbReference type="InterPro" id="IPR004485">
    <property type="entry name" value="Cobalamin_biosynth_CobD/CbiB"/>
</dbReference>
<dbReference type="Pfam" id="PF03186">
    <property type="entry name" value="CobD_Cbib"/>
    <property type="match status" value="1"/>
</dbReference>